<gene>
    <name evidence="5" type="primary">ycfH</name>
    <name evidence="5" type="ORF">SAMEA3906487_03387</name>
</gene>
<evidence type="ECO:0000256" key="4">
    <source>
        <dbReference type="PIRSR" id="PIRSR005902-1"/>
    </source>
</evidence>
<dbReference type="AlphaFoldDB" id="A0A157MNR1"/>
<dbReference type="SUPFAM" id="SSF51556">
    <property type="entry name" value="Metallo-dependent hydrolases"/>
    <property type="match status" value="1"/>
</dbReference>
<evidence type="ECO:0000256" key="1">
    <source>
        <dbReference type="ARBA" id="ARBA00009275"/>
    </source>
</evidence>
<keyword evidence="2 4" id="KW-0479">Metal-binding</keyword>
<dbReference type="EMBL" id="LT546645">
    <property type="protein sequence ID" value="SAI72741.1"/>
    <property type="molecule type" value="Genomic_DNA"/>
</dbReference>
<evidence type="ECO:0000256" key="2">
    <source>
        <dbReference type="ARBA" id="ARBA00022723"/>
    </source>
</evidence>
<dbReference type="GO" id="GO:0016788">
    <property type="term" value="F:hydrolase activity, acting on ester bonds"/>
    <property type="evidence" value="ECO:0007669"/>
    <property type="project" value="InterPro"/>
</dbReference>
<proteinExistence type="inferred from homology"/>
<comment type="similarity">
    <text evidence="1">Belongs to the metallo-dependent hydrolases superfamily. TatD-type hydrolase family.</text>
</comment>
<sequence>MFVDSHCHLNFPELAADLPGILQRMEANQVTHALVVSVNMPEWPGLMELVRPHQNLWASVGVHPDYEDTPDPQPEELLRLAQDPKVVAIGETGLDYYRLSEPLDWQRERFRRHIRAARQAGLPLIIHTRNSAEDTVRILKEEGAEEVGGVMHCFTETWELAQAAMALNFHISLSGIVTFKNAAVVHEVARNMPLDRLLIETDSPFLAPVPYRGKLNDPAKVIHVAEKVADLKGLPVAQIAQASTENFFRLFSKIRR</sequence>
<keyword evidence="6" id="KW-1185">Reference proteome</keyword>
<dbReference type="STRING" id="123899.SAMEA3906487_03387"/>
<reference evidence="5 6" key="1">
    <citation type="submission" date="2016-04" db="EMBL/GenBank/DDBJ databases">
        <authorList>
            <consortium name="Pathogen Informatics"/>
        </authorList>
    </citation>
    <scope>NUCLEOTIDE SEQUENCE [LARGE SCALE GENOMIC DNA]</scope>
    <source>
        <strain evidence="5 6">H044680328</strain>
    </source>
</reference>
<dbReference type="PATRIC" id="fig|123899.6.peg.3386"/>
<dbReference type="InterPro" id="IPR018228">
    <property type="entry name" value="DNase_TatD-rel_CS"/>
</dbReference>
<dbReference type="CDD" id="cd01310">
    <property type="entry name" value="TatD_DNAse"/>
    <property type="match status" value="1"/>
</dbReference>
<dbReference type="GeneID" id="56589376"/>
<dbReference type="EC" id="3.1.21.-" evidence="5"/>
<feature type="binding site" evidence="4">
    <location>
        <position position="202"/>
    </location>
    <ligand>
        <name>a divalent metal cation</name>
        <dbReference type="ChEBI" id="CHEBI:60240"/>
        <label>1</label>
    </ligand>
</feature>
<dbReference type="Gene3D" id="3.20.20.140">
    <property type="entry name" value="Metal-dependent hydrolases"/>
    <property type="match status" value="1"/>
</dbReference>
<dbReference type="InterPro" id="IPR015991">
    <property type="entry name" value="TatD/YcfH-like"/>
</dbReference>
<dbReference type="GO" id="GO:0004536">
    <property type="term" value="F:DNA nuclease activity"/>
    <property type="evidence" value="ECO:0007669"/>
    <property type="project" value="InterPro"/>
</dbReference>
<dbReference type="Proteomes" id="UP000076825">
    <property type="component" value="Chromosome 1"/>
</dbReference>
<evidence type="ECO:0000313" key="6">
    <source>
        <dbReference type="Proteomes" id="UP000076825"/>
    </source>
</evidence>
<protein>
    <submittedName>
        <fullName evidence="5">Deoxyribonuclease</fullName>
        <ecNumber evidence="5">3.1.21.-</ecNumber>
    </submittedName>
</protein>
<feature type="binding site" evidence="4">
    <location>
        <position position="91"/>
    </location>
    <ligand>
        <name>a divalent metal cation</name>
        <dbReference type="ChEBI" id="CHEBI:60240"/>
        <label>1</label>
    </ligand>
</feature>
<dbReference type="InterPro" id="IPR032466">
    <property type="entry name" value="Metal_Hydrolase"/>
</dbReference>
<dbReference type="PIRSF" id="PIRSF005902">
    <property type="entry name" value="DNase_TatD"/>
    <property type="match status" value="1"/>
</dbReference>
<accession>A0A157MNR1</accession>
<dbReference type="InterPro" id="IPR001130">
    <property type="entry name" value="TatD-like"/>
</dbReference>
<feature type="binding site" evidence="4">
    <location>
        <position position="127"/>
    </location>
    <ligand>
        <name>a divalent metal cation</name>
        <dbReference type="ChEBI" id="CHEBI:60240"/>
        <label>2</label>
    </ligand>
</feature>
<dbReference type="Pfam" id="PF01026">
    <property type="entry name" value="TatD_DNase"/>
    <property type="match status" value="1"/>
</dbReference>
<dbReference type="GO" id="GO:0005829">
    <property type="term" value="C:cytosol"/>
    <property type="evidence" value="ECO:0007669"/>
    <property type="project" value="TreeGrafter"/>
</dbReference>
<dbReference type="PANTHER" id="PTHR46124:SF2">
    <property type="entry name" value="D-AMINOACYL-TRNA DEACYLASE"/>
    <property type="match status" value="1"/>
</dbReference>
<dbReference type="PROSITE" id="PS01091">
    <property type="entry name" value="TATD_3"/>
    <property type="match status" value="1"/>
</dbReference>
<feature type="binding site" evidence="4">
    <location>
        <position position="152"/>
    </location>
    <ligand>
        <name>a divalent metal cation</name>
        <dbReference type="ChEBI" id="CHEBI:60240"/>
        <label>2</label>
    </ligand>
</feature>
<evidence type="ECO:0000256" key="3">
    <source>
        <dbReference type="ARBA" id="ARBA00022801"/>
    </source>
</evidence>
<keyword evidence="3 5" id="KW-0378">Hydrolase</keyword>
<evidence type="ECO:0000313" key="5">
    <source>
        <dbReference type="EMBL" id="SAI72741.1"/>
    </source>
</evidence>
<dbReference type="GO" id="GO:0046872">
    <property type="term" value="F:metal ion binding"/>
    <property type="evidence" value="ECO:0007669"/>
    <property type="project" value="UniProtKB-KW"/>
</dbReference>
<organism evidence="5 6">
    <name type="scientific">Bordetella trematum</name>
    <dbReference type="NCBI Taxonomy" id="123899"/>
    <lineage>
        <taxon>Bacteria</taxon>
        <taxon>Pseudomonadati</taxon>
        <taxon>Pseudomonadota</taxon>
        <taxon>Betaproteobacteria</taxon>
        <taxon>Burkholderiales</taxon>
        <taxon>Alcaligenaceae</taxon>
        <taxon>Bordetella</taxon>
    </lineage>
</organism>
<dbReference type="FunFam" id="3.20.20.140:FF:000005">
    <property type="entry name" value="TatD family hydrolase"/>
    <property type="match status" value="1"/>
</dbReference>
<dbReference type="OrthoDB" id="9810005at2"/>
<dbReference type="RefSeq" id="WP_025516002.1">
    <property type="nucleotide sequence ID" value="NZ_CP016340.1"/>
</dbReference>
<feature type="binding site" evidence="4">
    <location>
        <position position="6"/>
    </location>
    <ligand>
        <name>a divalent metal cation</name>
        <dbReference type="ChEBI" id="CHEBI:60240"/>
        <label>1</label>
    </ligand>
</feature>
<feature type="binding site" evidence="4">
    <location>
        <position position="8"/>
    </location>
    <ligand>
        <name>a divalent metal cation</name>
        <dbReference type="ChEBI" id="CHEBI:60240"/>
        <label>1</label>
    </ligand>
</feature>
<dbReference type="eggNOG" id="COG0084">
    <property type="taxonomic scope" value="Bacteria"/>
</dbReference>
<name>A0A157MNR1_9BORD</name>
<dbReference type="PANTHER" id="PTHR46124">
    <property type="entry name" value="D-AMINOACYL-TRNA DEACYLASE"/>
    <property type="match status" value="1"/>
</dbReference>
<dbReference type="NCBIfam" id="TIGR00010">
    <property type="entry name" value="YchF/TatD family DNA exonuclease"/>
    <property type="match status" value="1"/>
</dbReference>
<dbReference type="KEGG" id="btrm:SAMEA390648703387"/>
<dbReference type="PROSITE" id="PS01137">
    <property type="entry name" value="TATD_1"/>
    <property type="match status" value="1"/>
</dbReference>